<dbReference type="Proteomes" id="UP000581135">
    <property type="component" value="Unassembled WGS sequence"/>
</dbReference>
<name>A0A839SRK3_9PROT</name>
<dbReference type="RefSeq" id="WP_221205757.1">
    <property type="nucleotide sequence ID" value="NZ_JACHXA010000003.1"/>
</dbReference>
<proteinExistence type="predicted"/>
<evidence type="ECO:0000313" key="2">
    <source>
        <dbReference type="Proteomes" id="UP000581135"/>
    </source>
</evidence>
<dbReference type="AlphaFoldDB" id="A0A839SRK3"/>
<comment type="caution">
    <text evidence="1">The sequence shown here is derived from an EMBL/GenBank/DDBJ whole genome shotgun (WGS) entry which is preliminary data.</text>
</comment>
<accession>A0A839SRK3</accession>
<sequence>MFNFLKLKAHTTASVTPHGMVTEVTPKRIRGWAVGRSSDGTPLEVVVKAGEIELGRARANSELNQEQFEESEA</sequence>
<reference evidence="1 2" key="1">
    <citation type="submission" date="2020-08" db="EMBL/GenBank/DDBJ databases">
        <title>Genomic Encyclopedia of Type Strains, Phase III (KMG-III): the genomes of soil and plant-associated and newly described type strains.</title>
        <authorList>
            <person name="Whitman W."/>
        </authorList>
    </citation>
    <scope>NUCLEOTIDE SEQUENCE [LARGE SCALE GENOMIC DNA]</scope>
    <source>
        <strain evidence="1 2">CECT 8803</strain>
    </source>
</reference>
<protein>
    <submittedName>
        <fullName evidence="1">Uncharacterized protein</fullName>
    </submittedName>
</protein>
<organism evidence="1 2">
    <name type="scientific">Limibacillus halophilus</name>
    <dbReference type="NCBI Taxonomy" id="1579333"/>
    <lineage>
        <taxon>Bacteria</taxon>
        <taxon>Pseudomonadati</taxon>
        <taxon>Pseudomonadota</taxon>
        <taxon>Alphaproteobacteria</taxon>
        <taxon>Rhodospirillales</taxon>
        <taxon>Rhodovibrionaceae</taxon>
        <taxon>Limibacillus</taxon>
    </lineage>
</organism>
<dbReference type="EMBL" id="JACHXA010000003">
    <property type="protein sequence ID" value="MBB3064928.1"/>
    <property type="molecule type" value="Genomic_DNA"/>
</dbReference>
<evidence type="ECO:0000313" key="1">
    <source>
        <dbReference type="EMBL" id="MBB3064928.1"/>
    </source>
</evidence>
<gene>
    <name evidence="1" type="ORF">FHR98_001207</name>
</gene>
<keyword evidence="2" id="KW-1185">Reference proteome</keyword>